<evidence type="ECO:0000256" key="2">
    <source>
        <dbReference type="ARBA" id="ARBA00022801"/>
    </source>
</evidence>
<evidence type="ECO:0000256" key="3">
    <source>
        <dbReference type="ARBA" id="ARBA00023004"/>
    </source>
</evidence>
<comment type="similarity">
    <text evidence="4">Belongs to the cyclic nucleotide phosphodiesterase class-III family.</text>
</comment>
<dbReference type="InterPro" id="IPR050884">
    <property type="entry name" value="CNP_phosphodiesterase-III"/>
</dbReference>
<dbReference type="RefSeq" id="WP_000143915.1">
    <property type="nucleotide sequence ID" value="NZ_JEWH01000007.1"/>
</dbReference>
<dbReference type="Proteomes" id="UP000020595">
    <property type="component" value="Unassembled WGS sequence"/>
</dbReference>
<dbReference type="GO" id="GO:0004112">
    <property type="term" value="F:cyclic-nucleotide phosphodiesterase activity"/>
    <property type="evidence" value="ECO:0007669"/>
    <property type="project" value="InterPro"/>
</dbReference>
<evidence type="ECO:0000313" key="6">
    <source>
        <dbReference type="EMBL" id="EXB06910.1"/>
    </source>
</evidence>
<reference evidence="6 7" key="1">
    <citation type="submission" date="2014-02" db="EMBL/GenBank/DDBJ databases">
        <title>Comparative genomics and transcriptomics to identify genetic mechanisms underlying the emergence of carbapenem resistant Acinetobacter baumannii (CRAb).</title>
        <authorList>
            <person name="Harris A.D."/>
            <person name="Johnson K.J."/>
            <person name="George J."/>
            <person name="Shefchek K."/>
            <person name="Daugherty S.C."/>
            <person name="Parankush S."/>
            <person name="Sadzewicz L."/>
            <person name="Tallon L."/>
            <person name="Sengamalay N."/>
            <person name="Hazen T.H."/>
            <person name="Rasko D.A."/>
        </authorList>
    </citation>
    <scope>NUCLEOTIDE SEQUENCE [LARGE SCALE GENOMIC DNA]</scope>
    <source>
        <strain evidence="6 7">1295743</strain>
    </source>
</reference>
<dbReference type="PANTHER" id="PTHR42988">
    <property type="entry name" value="PHOSPHOHYDROLASE"/>
    <property type="match status" value="1"/>
</dbReference>
<dbReference type="Gene3D" id="3.60.21.10">
    <property type="match status" value="1"/>
</dbReference>
<comment type="caution">
    <text evidence="6">The sequence shown here is derived from an EMBL/GenBank/DDBJ whole genome shotgun (WGS) entry which is preliminary data.</text>
</comment>
<dbReference type="EMBL" id="JEWH01000007">
    <property type="protein sequence ID" value="EXB06910.1"/>
    <property type="molecule type" value="Genomic_DNA"/>
</dbReference>
<evidence type="ECO:0000259" key="5">
    <source>
        <dbReference type="Pfam" id="PF00149"/>
    </source>
</evidence>
<dbReference type="SUPFAM" id="SSF56300">
    <property type="entry name" value="Metallo-dependent phosphatases"/>
    <property type="match status" value="1"/>
</dbReference>
<dbReference type="GO" id="GO:0046872">
    <property type="term" value="F:metal ion binding"/>
    <property type="evidence" value="ECO:0007669"/>
    <property type="project" value="UniProtKB-KW"/>
</dbReference>
<proteinExistence type="inferred from homology"/>
<protein>
    <submittedName>
        <fullName evidence="6">Calcineurin-like phosphoesterase family protein</fullName>
    </submittedName>
</protein>
<keyword evidence="3" id="KW-0408">Iron</keyword>
<organism evidence="6 7">
    <name type="scientific">Acinetobacter baumannii (strain 1295743)</name>
    <dbReference type="NCBI Taxonomy" id="1310613"/>
    <lineage>
        <taxon>Bacteria</taxon>
        <taxon>Pseudomonadati</taxon>
        <taxon>Pseudomonadota</taxon>
        <taxon>Gammaproteobacteria</taxon>
        <taxon>Moraxellales</taxon>
        <taxon>Moraxellaceae</taxon>
        <taxon>Acinetobacter</taxon>
        <taxon>Acinetobacter calcoaceticus/baumannii complex</taxon>
    </lineage>
</organism>
<dbReference type="Pfam" id="PF00149">
    <property type="entry name" value="Metallophos"/>
    <property type="match status" value="1"/>
</dbReference>
<evidence type="ECO:0000313" key="7">
    <source>
        <dbReference type="Proteomes" id="UP000020595"/>
    </source>
</evidence>
<dbReference type="InterPro" id="IPR029052">
    <property type="entry name" value="Metallo-depent_PP-like"/>
</dbReference>
<dbReference type="PATRIC" id="fig|1310613.3.peg.902"/>
<dbReference type="PANTHER" id="PTHR42988:SF2">
    <property type="entry name" value="CYCLIC NUCLEOTIDE PHOSPHODIESTERASE CBUA0032-RELATED"/>
    <property type="match status" value="1"/>
</dbReference>
<keyword evidence="2" id="KW-0378">Hydrolase</keyword>
<evidence type="ECO:0000256" key="1">
    <source>
        <dbReference type="ARBA" id="ARBA00022723"/>
    </source>
</evidence>
<dbReference type="CDD" id="cd07402">
    <property type="entry name" value="MPP_GpdQ"/>
    <property type="match status" value="1"/>
</dbReference>
<dbReference type="GeneID" id="92892248"/>
<name>A0A009HV77_ACIB9</name>
<keyword evidence="1" id="KW-0479">Metal-binding</keyword>
<dbReference type="NCBIfam" id="NF008359">
    <property type="entry name" value="PRK11148.1"/>
    <property type="match status" value="1"/>
</dbReference>
<feature type="domain" description="Calcineurin-like phosphoesterase" evidence="5">
    <location>
        <begin position="15"/>
        <end position="201"/>
    </location>
</feature>
<dbReference type="AlphaFoldDB" id="A0A009HV77"/>
<gene>
    <name evidence="6" type="ORF">J512_0944</name>
</gene>
<dbReference type="InterPro" id="IPR004843">
    <property type="entry name" value="Calcineurin-like_PHP"/>
</dbReference>
<accession>A0A009HV77</accession>
<dbReference type="InterPro" id="IPR026575">
    <property type="entry name" value="GpdQ/CpdA-like"/>
</dbReference>
<sequence length="270" mass="30815">MTFQVSTLSQKNHVIIQITDTHLLEYPQLEFVGMNPEESFHAIIQQILKQHPEADAIIHTGDLAQAPTPITYKRYINFMQTLGLPFFQTLGNHDNVDHFPLHNENHQQPVVVGLGNWRVIMLNSAVKGKVDGHLSSEQLENLANLLEQFADHPVLLACHHHPFAMKSKWIDHHKLQNSNALLDTLSPFQNVKALVCGHVHQDSLNIWQGIEFFSTPSTSVQFKPFSNDFALDQNAPGYRYIRLNNDGSFETKVFRLENFKTRINTDISGY</sequence>
<evidence type="ECO:0000256" key="4">
    <source>
        <dbReference type="ARBA" id="ARBA00025742"/>
    </source>
</evidence>